<keyword evidence="1" id="KW-1133">Transmembrane helix</keyword>
<dbReference type="EMBL" id="CP022272">
    <property type="protein sequence ID" value="ASJ97738.1"/>
    <property type="molecule type" value="Genomic_DNA"/>
</dbReference>
<gene>
    <name evidence="2" type="ORF">CFF01_14750</name>
</gene>
<reference evidence="2 3" key="1">
    <citation type="submission" date="2017-06" db="EMBL/GenBank/DDBJ databases">
        <title>Complete genome sequence of Shewanella marisflavi EP1 associated with anaerobic 2,4-dinitrotoluene reduction and salt tolerance.</title>
        <authorList>
            <person name="Huang J."/>
        </authorList>
    </citation>
    <scope>NUCLEOTIDE SEQUENCE [LARGE SCALE GENOMIC DNA]</scope>
    <source>
        <strain evidence="2 3">EP1</strain>
    </source>
</reference>
<keyword evidence="1" id="KW-0472">Membrane</keyword>
<sequence>MDILEIFKDYIFAVLMALFLAYITYQQLVTNRQKLKLDLYNKRFEVYTATLKFYQELIGDGVTSETHKDFIEKKEAAKFLFSEDASIYELLNELHEKSFKVKAFKGHRKELKSSPEIFSKAAQESLEVVNWSVEAVKSLSSKLEKYLNM</sequence>
<protein>
    <submittedName>
        <fullName evidence="2">Uncharacterized protein</fullName>
    </submittedName>
</protein>
<evidence type="ECO:0000313" key="3">
    <source>
        <dbReference type="Proteomes" id="UP000198233"/>
    </source>
</evidence>
<dbReference type="AlphaFoldDB" id="A0AAC9U1G1"/>
<proteinExistence type="predicted"/>
<dbReference type="KEGG" id="smav:CFF01_14750"/>
<feature type="transmembrane region" description="Helical" evidence="1">
    <location>
        <begin position="6"/>
        <end position="25"/>
    </location>
</feature>
<keyword evidence="1" id="KW-0812">Transmembrane</keyword>
<accession>A0AAC9U1G1</accession>
<name>A0AAC9U1G1_9GAMM</name>
<evidence type="ECO:0000256" key="1">
    <source>
        <dbReference type="SAM" id="Phobius"/>
    </source>
</evidence>
<dbReference type="RefSeq" id="WP_088905291.1">
    <property type="nucleotide sequence ID" value="NZ_CP022272.1"/>
</dbReference>
<organism evidence="2 3">
    <name type="scientific">Shewanella marisflavi</name>
    <dbReference type="NCBI Taxonomy" id="260364"/>
    <lineage>
        <taxon>Bacteria</taxon>
        <taxon>Pseudomonadati</taxon>
        <taxon>Pseudomonadota</taxon>
        <taxon>Gammaproteobacteria</taxon>
        <taxon>Alteromonadales</taxon>
        <taxon>Shewanellaceae</taxon>
        <taxon>Shewanella</taxon>
    </lineage>
</organism>
<evidence type="ECO:0000313" key="2">
    <source>
        <dbReference type="EMBL" id="ASJ97738.1"/>
    </source>
</evidence>
<dbReference type="Proteomes" id="UP000198233">
    <property type="component" value="Chromosome"/>
</dbReference>